<dbReference type="EMBL" id="JBANDX010000098">
    <property type="protein sequence ID" value="MEL0611333.1"/>
    <property type="molecule type" value="Genomic_DNA"/>
</dbReference>
<accession>A0ABU9FYN0</accession>
<organism evidence="1 2">
    <name type="scientific">Vibrio echinoideorum</name>
    <dbReference type="NCBI Taxonomy" id="2100116"/>
    <lineage>
        <taxon>Bacteria</taxon>
        <taxon>Pseudomonadati</taxon>
        <taxon>Pseudomonadota</taxon>
        <taxon>Gammaproteobacteria</taxon>
        <taxon>Vibrionales</taxon>
        <taxon>Vibrionaceae</taxon>
        <taxon>Vibrio</taxon>
    </lineage>
</organism>
<proteinExistence type="predicted"/>
<feature type="non-terminal residue" evidence="1">
    <location>
        <position position="1"/>
    </location>
</feature>
<reference evidence="1 2" key="1">
    <citation type="submission" date="2024-02" db="EMBL/GenBank/DDBJ databases">
        <title>Bacteria isolated from the canopy kelp, Nereocystis luetkeana.</title>
        <authorList>
            <person name="Pfister C.A."/>
            <person name="Younker I.T."/>
            <person name="Light S.H."/>
        </authorList>
    </citation>
    <scope>NUCLEOTIDE SEQUENCE [LARGE SCALE GENOMIC DNA]</scope>
    <source>
        <strain evidence="1 2">TI.1.15</strain>
    </source>
</reference>
<protein>
    <submittedName>
        <fullName evidence="1">LysR family transcriptional regulator</fullName>
    </submittedName>
</protein>
<gene>
    <name evidence="1" type="ORF">V8Z71_23800</name>
</gene>
<dbReference type="Proteomes" id="UP001377160">
    <property type="component" value="Unassembled WGS sequence"/>
</dbReference>
<evidence type="ECO:0000313" key="1">
    <source>
        <dbReference type="EMBL" id="MEL0611333.1"/>
    </source>
</evidence>
<comment type="caution">
    <text evidence="1">The sequence shown here is derived from an EMBL/GenBank/DDBJ whole genome shotgun (WGS) entry which is preliminary data.</text>
</comment>
<keyword evidence="2" id="KW-1185">Reference proteome</keyword>
<name>A0ABU9FYN0_9VIBR</name>
<sequence>SEEMEVFAYLHKKNQHSSKYNWLLDLIETAMVDANLS</sequence>
<evidence type="ECO:0000313" key="2">
    <source>
        <dbReference type="Proteomes" id="UP001377160"/>
    </source>
</evidence>